<evidence type="ECO:0000256" key="4">
    <source>
        <dbReference type="ARBA" id="ARBA00023163"/>
    </source>
</evidence>
<dbReference type="EMBL" id="FSRM01000001">
    <property type="protein sequence ID" value="SIO16927.1"/>
    <property type="molecule type" value="Genomic_DNA"/>
</dbReference>
<dbReference type="GO" id="GO:0003677">
    <property type="term" value="F:DNA binding"/>
    <property type="evidence" value="ECO:0007669"/>
    <property type="project" value="UniProtKB-KW"/>
</dbReference>
<comment type="similarity">
    <text evidence="1">Belongs to the LysR transcriptional regulatory family.</text>
</comment>
<gene>
    <name evidence="6" type="ORF">SAMN05444168_3134</name>
</gene>
<dbReference type="InterPro" id="IPR036390">
    <property type="entry name" value="WH_DNA-bd_sf"/>
</dbReference>
<dbReference type="SUPFAM" id="SSF53850">
    <property type="entry name" value="Periplasmic binding protein-like II"/>
    <property type="match status" value="1"/>
</dbReference>
<dbReference type="RefSeq" id="WP_074265071.1">
    <property type="nucleotide sequence ID" value="NZ_FSRM01000001.1"/>
</dbReference>
<dbReference type="InterPro" id="IPR000847">
    <property type="entry name" value="LysR_HTH_N"/>
</dbReference>
<dbReference type="InterPro" id="IPR050950">
    <property type="entry name" value="HTH-type_LysR_regulators"/>
</dbReference>
<keyword evidence="3" id="KW-0238">DNA-binding</keyword>
<dbReference type="InterPro" id="IPR005119">
    <property type="entry name" value="LysR_subst-bd"/>
</dbReference>
<dbReference type="Proteomes" id="UP000184693">
    <property type="component" value="Unassembled WGS sequence"/>
</dbReference>
<dbReference type="AlphaFoldDB" id="A0A1N6HB58"/>
<evidence type="ECO:0000259" key="5">
    <source>
        <dbReference type="PROSITE" id="PS50931"/>
    </source>
</evidence>
<dbReference type="GO" id="GO:0003700">
    <property type="term" value="F:DNA-binding transcription factor activity"/>
    <property type="evidence" value="ECO:0007669"/>
    <property type="project" value="InterPro"/>
</dbReference>
<evidence type="ECO:0000313" key="6">
    <source>
        <dbReference type="EMBL" id="SIO16927.1"/>
    </source>
</evidence>
<dbReference type="Gene3D" id="1.10.10.10">
    <property type="entry name" value="Winged helix-like DNA-binding domain superfamily/Winged helix DNA-binding domain"/>
    <property type="match status" value="1"/>
</dbReference>
<evidence type="ECO:0000256" key="3">
    <source>
        <dbReference type="ARBA" id="ARBA00023125"/>
    </source>
</evidence>
<dbReference type="PANTHER" id="PTHR30419">
    <property type="entry name" value="HTH-TYPE TRANSCRIPTIONAL REGULATOR YBHD"/>
    <property type="match status" value="1"/>
</dbReference>
<evidence type="ECO:0000256" key="2">
    <source>
        <dbReference type="ARBA" id="ARBA00023015"/>
    </source>
</evidence>
<dbReference type="GO" id="GO:0005829">
    <property type="term" value="C:cytosol"/>
    <property type="evidence" value="ECO:0007669"/>
    <property type="project" value="TreeGrafter"/>
</dbReference>
<feature type="domain" description="HTH lysR-type" evidence="5">
    <location>
        <begin position="7"/>
        <end position="64"/>
    </location>
</feature>
<protein>
    <submittedName>
        <fullName evidence="6">Transcriptional regulator, LysR family</fullName>
    </submittedName>
</protein>
<dbReference type="Pfam" id="PF00126">
    <property type="entry name" value="HTH_1"/>
    <property type="match status" value="1"/>
</dbReference>
<dbReference type="Pfam" id="PF03466">
    <property type="entry name" value="LysR_substrate"/>
    <property type="match status" value="1"/>
</dbReference>
<dbReference type="FunFam" id="1.10.10.10:FF:000001">
    <property type="entry name" value="LysR family transcriptional regulator"/>
    <property type="match status" value="1"/>
</dbReference>
<dbReference type="OrthoDB" id="9785974at2"/>
<dbReference type="SUPFAM" id="SSF46785">
    <property type="entry name" value="Winged helix' DNA-binding domain"/>
    <property type="match status" value="1"/>
</dbReference>
<dbReference type="CDD" id="cd08421">
    <property type="entry name" value="PBP2_LTTR_like_1"/>
    <property type="match status" value="1"/>
</dbReference>
<reference evidence="6 7" key="1">
    <citation type="submission" date="2016-11" db="EMBL/GenBank/DDBJ databases">
        <authorList>
            <person name="Jaros S."/>
            <person name="Januszkiewicz K."/>
            <person name="Wedrychowicz H."/>
        </authorList>
    </citation>
    <scope>NUCLEOTIDE SEQUENCE [LARGE SCALE GENOMIC DNA]</scope>
    <source>
        <strain evidence="6 7">GAS86</strain>
    </source>
</reference>
<keyword evidence="4" id="KW-0804">Transcription</keyword>
<dbReference type="Gene3D" id="3.40.190.290">
    <property type="match status" value="1"/>
</dbReference>
<dbReference type="PROSITE" id="PS50931">
    <property type="entry name" value="HTH_LYSR"/>
    <property type="match status" value="1"/>
</dbReference>
<sequence>MVNPTHFDLHSLRVFLTVAETGSLTRAAERSHMTLSAISKRMADLERATDCALLVRHPRGVELTPAGHGLLNHALQVLDQVNRMASEMSDFAVGVRGHVRIWANTSAIVQFLPTDLQRFLANNPSVKVTLEERLSGEVIEALGAGRTDLGVFADNVPAPMVDKRVYRRDRLIILVPADHPLAGVKEIAFADTLEYDYVALNAGSSLLLRMMDAALAAEKPLRLRIQMRSFDGICRMIEAGLGIGMLPAAAVRPEILAAGLRAVQLTDTWSERTLWIGAKDAKALTPEAARLFDFMAAMPAAAG</sequence>
<evidence type="ECO:0000256" key="1">
    <source>
        <dbReference type="ARBA" id="ARBA00009437"/>
    </source>
</evidence>
<dbReference type="PANTHER" id="PTHR30419:SF2">
    <property type="entry name" value="LYSR FAMILY TRANSCRIPTIONAL REGULATOR"/>
    <property type="match status" value="1"/>
</dbReference>
<name>A0A1N6HB58_9BURK</name>
<accession>A0A1N6HB58</accession>
<keyword evidence="2" id="KW-0805">Transcription regulation</keyword>
<evidence type="ECO:0000313" key="7">
    <source>
        <dbReference type="Proteomes" id="UP000184693"/>
    </source>
</evidence>
<proteinExistence type="inferred from homology"/>
<dbReference type="InterPro" id="IPR036388">
    <property type="entry name" value="WH-like_DNA-bd_sf"/>
</dbReference>
<organism evidence="6 7">
    <name type="scientific">Paraburkholderia phenazinium</name>
    <dbReference type="NCBI Taxonomy" id="60549"/>
    <lineage>
        <taxon>Bacteria</taxon>
        <taxon>Pseudomonadati</taxon>
        <taxon>Pseudomonadota</taxon>
        <taxon>Betaproteobacteria</taxon>
        <taxon>Burkholderiales</taxon>
        <taxon>Burkholderiaceae</taxon>
        <taxon>Paraburkholderia</taxon>
    </lineage>
</organism>